<dbReference type="InterPro" id="IPR039461">
    <property type="entry name" value="Peptidase_M49"/>
</dbReference>
<keyword evidence="11" id="KW-0862">Zinc</keyword>
<dbReference type="GO" id="GO:0008237">
    <property type="term" value="F:metallopeptidase activity"/>
    <property type="evidence" value="ECO:0007669"/>
    <property type="project" value="UniProtKB-KW"/>
</dbReference>
<dbReference type="FunFam" id="3.30.540.30:FF:000001">
    <property type="entry name" value="Dipeptidyl peptidase 3"/>
    <property type="match status" value="1"/>
</dbReference>
<comment type="cofactor">
    <cofactor evidence="2">
        <name>Zn(2+)</name>
        <dbReference type="ChEBI" id="CHEBI:29105"/>
    </cofactor>
</comment>
<keyword evidence="16" id="KW-1185">Reference proteome</keyword>
<reference evidence="15 16" key="1">
    <citation type="submission" date="2019-05" db="EMBL/GenBank/DDBJ databases">
        <title>Emergence of the Ug99 lineage of the wheat stem rust pathogen through somatic hybridization.</title>
        <authorList>
            <person name="Li F."/>
            <person name="Upadhyaya N.M."/>
            <person name="Sperschneider J."/>
            <person name="Matny O."/>
            <person name="Nguyen-Phuc H."/>
            <person name="Mago R."/>
            <person name="Raley C."/>
            <person name="Miller M.E."/>
            <person name="Silverstein K.A.T."/>
            <person name="Henningsen E."/>
            <person name="Hirsch C.D."/>
            <person name="Visser B."/>
            <person name="Pretorius Z.A."/>
            <person name="Steffenson B.J."/>
            <person name="Schwessinger B."/>
            <person name="Dodds P.N."/>
            <person name="Figueroa M."/>
        </authorList>
    </citation>
    <scope>NUCLEOTIDE SEQUENCE [LARGE SCALE GENOMIC DNA]</scope>
    <source>
        <strain evidence="15">21-0</strain>
    </source>
</reference>
<dbReference type="AlphaFoldDB" id="A0A5B0MBW4"/>
<sequence>MWVMEPLETPTLYAIIIVTESYLGHIKTYVYPFAQCAEWEGFTAIVNKEFSQKFELLVNNAQHLVQTLPWGPPFEVNVFQKPDFTELKILSFATGGIPAGINIPNYFDFRESTGFKNLSLVNILSAKAANKEITFIHPSEPEMYAKWDAKTFDFQVANHELLGHGSGKQLTQNEDGTFN</sequence>
<dbReference type="EC" id="3.4.14.4" evidence="5"/>
<keyword evidence="8" id="KW-0645">Protease</keyword>
<keyword evidence="9" id="KW-0479">Metal-binding</keyword>
<keyword evidence="6" id="KW-0031">Aminopeptidase</keyword>
<evidence type="ECO:0000256" key="6">
    <source>
        <dbReference type="ARBA" id="ARBA00022438"/>
    </source>
</evidence>
<evidence type="ECO:0000256" key="1">
    <source>
        <dbReference type="ARBA" id="ARBA00001336"/>
    </source>
</evidence>
<evidence type="ECO:0000256" key="5">
    <source>
        <dbReference type="ARBA" id="ARBA00012063"/>
    </source>
</evidence>
<evidence type="ECO:0000256" key="3">
    <source>
        <dbReference type="ARBA" id="ARBA00004496"/>
    </source>
</evidence>
<evidence type="ECO:0000256" key="14">
    <source>
        <dbReference type="ARBA" id="ARBA00032119"/>
    </source>
</evidence>
<evidence type="ECO:0000256" key="10">
    <source>
        <dbReference type="ARBA" id="ARBA00022801"/>
    </source>
</evidence>
<evidence type="ECO:0000256" key="9">
    <source>
        <dbReference type="ARBA" id="ARBA00022723"/>
    </source>
</evidence>
<comment type="caution">
    <text evidence="15">The sequence shown here is derived from an EMBL/GenBank/DDBJ whole genome shotgun (WGS) entry which is preliminary data.</text>
</comment>
<keyword evidence="10" id="KW-0378">Hydrolase</keyword>
<accession>A0A5B0MBW4</accession>
<dbReference type="PANTHER" id="PTHR23422">
    <property type="entry name" value="DIPEPTIDYL PEPTIDASE III-RELATED"/>
    <property type="match status" value="1"/>
</dbReference>
<dbReference type="GO" id="GO:0005737">
    <property type="term" value="C:cytoplasm"/>
    <property type="evidence" value="ECO:0007669"/>
    <property type="project" value="UniProtKB-SubCell"/>
</dbReference>
<dbReference type="Gene3D" id="3.30.540.30">
    <property type="match status" value="1"/>
</dbReference>
<dbReference type="GO" id="GO:0046872">
    <property type="term" value="F:metal ion binding"/>
    <property type="evidence" value="ECO:0007669"/>
    <property type="project" value="UniProtKB-KW"/>
</dbReference>
<evidence type="ECO:0000313" key="15">
    <source>
        <dbReference type="EMBL" id="KAA1074577.1"/>
    </source>
</evidence>
<keyword evidence="12" id="KW-0482">Metalloprotease</keyword>
<evidence type="ECO:0000256" key="2">
    <source>
        <dbReference type="ARBA" id="ARBA00001947"/>
    </source>
</evidence>
<organism evidence="15 16">
    <name type="scientific">Puccinia graminis f. sp. tritici</name>
    <dbReference type="NCBI Taxonomy" id="56615"/>
    <lineage>
        <taxon>Eukaryota</taxon>
        <taxon>Fungi</taxon>
        <taxon>Dikarya</taxon>
        <taxon>Basidiomycota</taxon>
        <taxon>Pucciniomycotina</taxon>
        <taxon>Pucciniomycetes</taxon>
        <taxon>Pucciniales</taxon>
        <taxon>Pucciniaceae</taxon>
        <taxon>Puccinia</taxon>
    </lineage>
</organism>
<proteinExistence type="inferred from homology"/>
<name>A0A5B0MBW4_PUCGR</name>
<evidence type="ECO:0000256" key="13">
    <source>
        <dbReference type="ARBA" id="ARBA00031288"/>
    </source>
</evidence>
<comment type="subcellular location">
    <subcellularLocation>
        <location evidence="3">Cytoplasm</location>
    </subcellularLocation>
</comment>
<dbReference type="Pfam" id="PF03571">
    <property type="entry name" value="Peptidase_M49"/>
    <property type="match status" value="1"/>
</dbReference>
<evidence type="ECO:0000256" key="8">
    <source>
        <dbReference type="ARBA" id="ARBA00022670"/>
    </source>
</evidence>
<dbReference type="EMBL" id="VSWC01000157">
    <property type="protein sequence ID" value="KAA1074577.1"/>
    <property type="molecule type" value="Genomic_DNA"/>
</dbReference>
<evidence type="ECO:0000256" key="4">
    <source>
        <dbReference type="ARBA" id="ARBA00010200"/>
    </source>
</evidence>
<dbReference type="PANTHER" id="PTHR23422:SF11">
    <property type="entry name" value="DIPEPTIDYL PEPTIDASE 3"/>
    <property type="match status" value="1"/>
</dbReference>
<dbReference type="GO" id="GO:0004177">
    <property type="term" value="F:aminopeptidase activity"/>
    <property type="evidence" value="ECO:0007669"/>
    <property type="project" value="UniProtKB-KW"/>
</dbReference>
<dbReference type="GO" id="GO:0008239">
    <property type="term" value="F:dipeptidyl-peptidase activity"/>
    <property type="evidence" value="ECO:0007669"/>
    <property type="project" value="UniProtKB-EC"/>
</dbReference>
<protein>
    <recommendedName>
        <fullName evidence="5">dipeptidyl-peptidase III</fullName>
        <ecNumber evidence="5">3.4.14.4</ecNumber>
    </recommendedName>
    <alternativeName>
        <fullName evidence="13">Dipeptidyl aminopeptidase III</fullName>
    </alternativeName>
    <alternativeName>
        <fullName evidence="14">Dipeptidyl peptidase III</fullName>
    </alternativeName>
</protein>
<dbReference type="GO" id="GO:0006508">
    <property type="term" value="P:proteolysis"/>
    <property type="evidence" value="ECO:0007669"/>
    <property type="project" value="UniProtKB-KW"/>
</dbReference>
<gene>
    <name evidence="15" type="ORF">PGT21_010707</name>
</gene>
<evidence type="ECO:0000256" key="12">
    <source>
        <dbReference type="ARBA" id="ARBA00023049"/>
    </source>
</evidence>
<evidence type="ECO:0000313" key="16">
    <source>
        <dbReference type="Proteomes" id="UP000324748"/>
    </source>
</evidence>
<keyword evidence="7" id="KW-0963">Cytoplasm</keyword>
<dbReference type="OrthoDB" id="4694525at2759"/>
<dbReference type="Proteomes" id="UP000324748">
    <property type="component" value="Unassembled WGS sequence"/>
</dbReference>
<comment type="similarity">
    <text evidence="4">Belongs to the peptidase M49 family.</text>
</comment>
<comment type="catalytic activity">
    <reaction evidence="1">
        <text>Release of an N-terminal dipeptide from a peptide comprising four or more residues, with broad specificity. Also acts on dipeptidyl 2-naphthylamides.</text>
        <dbReference type="EC" id="3.4.14.4"/>
    </reaction>
</comment>
<evidence type="ECO:0000256" key="7">
    <source>
        <dbReference type="ARBA" id="ARBA00022490"/>
    </source>
</evidence>
<evidence type="ECO:0000256" key="11">
    <source>
        <dbReference type="ARBA" id="ARBA00022833"/>
    </source>
</evidence>